<proteinExistence type="predicted"/>
<evidence type="ECO:0000256" key="4">
    <source>
        <dbReference type="ARBA" id="ARBA00023125"/>
    </source>
</evidence>
<dbReference type="OMA" id="NMKRDAW"/>
<keyword evidence="10" id="KW-1185">Reference proteome</keyword>
<dbReference type="InterPro" id="IPR052224">
    <property type="entry name" value="THAP_domain_protein"/>
</dbReference>
<evidence type="ECO:0000256" key="6">
    <source>
        <dbReference type="SAM" id="Coils"/>
    </source>
</evidence>
<dbReference type="SMART" id="SM00692">
    <property type="entry name" value="DM3"/>
    <property type="match status" value="1"/>
</dbReference>
<dbReference type="PROSITE" id="PS50950">
    <property type="entry name" value="ZF_THAP"/>
    <property type="match status" value="1"/>
</dbReference>
<dbReference type="GO" id="GO:0003677">
    <property type="term" value="F:DNA binding"/>
    <property type="evidence" value="ECO:0007669"/>
    <property type="project" value="UniProtKB-UniRule"/>
</dbReference>
<feature type="domain" description="THAP-type" evidence="8">
    <location>
        <begin position="16"/>
        <end position="100"/>
    </location>
</feature>
<evidence type="ECO:0000256" key="2">
    <source>
        <dbReference type="ARBA" id="ARBA00022771"/>
    </source>
</evidence>
<feature type="coiled-coil region" evidence="6">
    <location>
        <begin position="226"/>
        <end position="267"/>
    </location>
</feature>
<keyword evidence="1" id="KW-0479">Metal-binding</keyword>
<reference evidence="9 10" key="1">
    <citation type="journal article" date="2018" name="Nat. Ecol. Evol.">
        <title>Shark genomes provide insights into elasmobranch evolution and the origin of vertebrates.</title>
        <authorList>
            <person name="Hara Y"/>
            <person name="Yamaguchi K"/>
            <person name="Onimaru K"/>
            <person name="Kadota M"/>
            <person name="Koyanagi M"/>
            <person name="Keeley SD"/>
            <person name="Tatsumi K"/>
            <person name="Tanaka K"/>
            <person name="Motone F"/>
            <person name="Kageyama Y"/>
            <person name="Nozu R"/>
            <person name="Adachi N"/>
            <person name="Nishimura O"/>
            <person name="Nakagawa R"/>
            <person name="Tanegashima C"/>
            <person name="Kiyatake I"/>
            <person name="Matsumoto R"/>
            <person name="Murakumo K"/>
            <person name="Nishida K"/>
            <person name="Terakita A"/>
            <person name="Kuratani S"/>
            <person name="Sato K"/>
            <person name="Hyodo S Kuraku.S."/>
        </authorList>
    </citation>
    <scope>NUCLEOTIDE SEQUENCE [LARGE SCALE GENOMIC DNA]</scope>
</reference>
<dbReference type="EMBL" id="BEZZ01000132">
    <property type="protein sequence ID" value="GCC26648.1"/>
    <property type="molecule type" value="Genomic_DNA"/>
</dbReference>
<organism evidence="9 10">
    <name type="scientific">Chiloscyllium punctatum</name>
    <name type="common">Brownbanded bambooshark</name>
    <name type="synonym">Hemiscyllium punctatum</name>
    <dbReference type="NCBI Taxonomy" id="137246"/>
    <lineage>
        <taxon>Eukaryota</taxon>
        <taxon>Metazoa</taxon>
        <taxon>Chordata</taxon>
        <taxon>Craniata</taxon>
        <taxon>Vertebrata</taxon>
        <taxon>Chondrichthyes</taxon>
        <taxon>Elasmobranchii</taxon>
        <taxon>Galeomorphii</taxon>
        <taxon>Galeoidea</taxon>
        <taxon>Orectolobiformes</taxon>
        <taxon>Hemiscylliidae</taxon>
        <taxon>Chiloscyllium</taxon>
    </lineage>
</organism>
<evidence type="ECO:0000256" key="3">
    <source>
        <dbReference type="ARBA" id="ARBA00022833"/>
    </source>
</evidence>
<evidence type="ECO:0000256" key="1">
    <source>
        <dbReference type="ARBA" id="ARBA00022723"/>
    </source>
</evidence>
<keyword evidence="6" id="KW-0175">Coiled coil</keyword>
<feature type="non-terminal residue" evidence="9">
    <location>
        <position position="1"/>
    </location>
</feature>
<evidence type="ECO:0000256" key="7">
    <source>
        <dbReference type="SAM" id="MobiDB-lite"/>
    </source>
</evidence>
<dbReference type="PANTHER" id="PTHR46927:SF3">
    <property type="entry name" value="THAP-TYPE DOMAIN-CONTAINING PROTEIN"/>
    <property type="match status" value="1"/>
</dbReference>
<keyword evidence="4 5" id="KW-0238">DNA-binding</keyword>
<keyword evidence="3" id="KW-0862">Zinc</keyword>
<comment type="caution">
    <text evidence="9">The sequence shown here is derived from an EMBL/GenBank/DDBJ whole genome shotgun (WGS) entry which is preliminary data.</text>
</comment>
<protein>
    <recommendedName>
        <fullName evidence="8">THAP-type domain-containing protein</fullName>
    </recommendedName>
</protein>
<evidence type="ECO:0000313" key="10">
    <source>
        <dbReference type="Proteomes" id="UP000287033"/>
    </source>
</evidence>
<accession>A0A401S8C1</accession>
<feature type="compositionally biased region" description="Polar residues" evidence="7">
    <location>
        <begin position="162"/>
        <end position="179"/>
    </location>
</feature>
<name>A0A401S8C1_CHIPU</name>
<dbReference type="InterPro" id="IPR006612">
    <property type="entry name" value="THAP_Znf"/>
</dbReference>
<dbReference type="STRING" id="137246.A0A401S8C1"/>
<evidence type="ECO:0000256" key="5">
    <source>
        <dbReference type="PROSITE-ProRule" id="PRU00309"/>
    </source>
</evidence>
<dbReference type="Proteomes" id="UP000287033">
    <property type="component" value="Unassembled WGS sequence"/>
</dbReference>
<dbReference type="PANTHER" id="PTHR46927">
    <property type="entry name" value="AGAP005574-PA"/>
    <property type="match status" value="1"/>
</dbReference>
<dbReference type="Pfam" id="PF05485">
    <property type="entry name" value="THAP"/>
    <property type="match status" value="1"/>
</dbReference>
<dbReference type="OrthoDB" id="5982876at2759"/>
<dbReference type="GO" id="GO:0008270">
    <property type="term" value="F:zinc ion binding"/>
    <property type="evidence" value="ECO:0007669"/>
    <property type="project" value="UniProtKB-KW"/>
</dbReference>
<dbReference type="SUPFAM" id="SSF57716">
    <property type="entry name" value="Glucocorticoid receptor-like (DNA-binding domain)"/>
    <property type="match status" value="1"/>
</dbReference>
<sequence>CAFRSLPQPWLCHNEMPRYCAVACCSNRSGQLSSDNQKLGFYPFPLQNKERLNKWIKNMKHDNWFPTKHQCICSEHFTADSFEWRWGIRYLKPQAVPTVFPFSSHQQKKKLCSRYIRRKTNFPKEPSETNPQNFGPAATNDVTTKERLESSVPNAECDEQSQRNSELNTASESLGNPEQSFDTTLAESFITIKELETNQLFNDQQPFVTENVLQVEHSYCRQDTGKAQLWEKIFRLQKKIKKLQQQEQRTAAKLKKMEQLIEHLRKEDLTSEEKMKVMENCLTTFELTVLQ</sequence>
<dbReference type="AlphaFoldDB" id="A0A401S8C1"/>
<gene>
    <name evidence="9" type="ORF">chiPu_0005066</name>
</gene>
<keyword evidence="2 5" id="KW-0863">Zinc-finger</keyword>
<evidence type="ECO:0000259" key="8">
    <source>
        <dbReference type="PROSITE" id="PS50950"/>
    </source>
</evidence>
<feature type="region of interest" description="Disordered" evidence="7">
    <location>
        <begin position="121"/>
        <end position="179"/>
    </location>
</feature>
<evidence type="ECO:0000313" key="9">
    <source>
        <dbReference type="EMBL" id="GCC26648.1"/>
    </source>
</evidence>
<dbReference type="SMART" id="SM00980">
    <property type="entry name" value="THAP"/>
    <property type="match status" value="1"/>
</dbReference>